<proteinExistence type="predicted"/>
<dbReference type="Gene3D" id="3.40.630.30">
    <property type="match status" value="1"/>
</dbReference>
<dbReference type="Pfam" id="PF00583">
    <property type="entry name" value="Acetyltransf_1"/>
    <property type="match status" value="1"/>
</dbReference>
<dbReference type="CDD" id="cd04301">
    <property type="entry name" value="NAT_SF"/>
    <property type="match status" value="1"/>
</dbReference>
<dbReference type="InterPro" id="IPR016181">
    <property type="entry name" value="Acyl_CoA_acyltransferase"/>
</dbReference>
<dbReference type="PANTHER" id="PTHR43415:SF3">
    <property type="entry name" value="GNAT-FAMILY ACETYLTRANSFERASE"/>
    <property type="match status" value="1"/>
</dbReference>
<accession>A0A1I3TE21</accession>
<dbReference type="Proteomes" id="UP000183557">
    <property type="component" value="Unassembled WGS sequence"/>
</dbReference>
<dbReference type="PROSITE" id="PS51186">
    <property type="entry name" value="GNAT"/>
    <property type="match status" value="1"/>
</dbReference>
<dbReference type="GO" id="GO:0016747">
    <property type="term" value="F:acyltransferase activity, transferring groups other than amino-acyl groups"/>
    <property type="evidence" value="ECO:0007669"/>
    <property type="project" value="InterPro"/>
</dbReference>
<evidence type="ECO:0000259" key="1">
    <source>
        <dbReference type="PROSITE" id="PS51186"/>
    </source>
</evidence>
<sequence length="173" mass="20111">MSVTFEKLTEPTREIAESYNQWENDPDLIPMIRPNKDKEAAGKRYTVTAENLRKRLQDHEVFLIYVEGVLVGEMNYIVNPGHLFDKRQDTAWIGITIGEPDGRGKGAGYQAMRFLEKEIAARGLKRIELGVFEFNETAHKLYRKLGYREVARIPDFTYKDGSMWADIRMEKHL</sequence>
<evidence type="ECO:0000313" key="3">
    <source>
        <dbReference type="Proteomes" id="UP000183557"/>
    </source>
</evidence>
<dbReference type="OrthoDB" id="9795206at2"/>
<dbReference type="EMBL" id="FOSB01000003">
    <property type="protein sequence ID" value="SFJ68743.1"/>
    <property type="molecule type" value="Genomic_DNA"/>
</dbReference>
<dbReference type="AlphaFoldDB" id="A0A1I3TE21"/>
<dbReference type="RefSeq" id="WP_075035920.1">
    <property type="nucleotide sequence ID" value="NZ_FOSB01000003.1"/>
</dbReference>
<dbReference type="PANTHER" id="PTHR43415">
    <property type="entry name" value="SPERMIDINE N(1)-ACETYLTRANSFERASE"/>
    <property type="match status" value="1"/>
</dbReference>
<keyword evidence="3" id="KW-1185">Reference proteome</keyword>
<organism evidence="2 3">
    <name type="scientific">Halobacillus dabanensis</name>
    <dbReference type="NCBI Taxonomy" id="240302"/>
    <lineage>
        <taxon>Bacteria</taxon>
        <taxon>Bacillati</taxon>
        <taxon>Bacillota</taxon>
        <taxon>Bacilli</taxon>
        <taxon>Bacillales</taxon>
        <taxon>Bacillaceae</taxon>
        <taxon>Halobacillus</taxon>
    </lineage>
</organism>
<reference evidence="3" key="1">
    <citation type="submission" date="2016-10" db="EMBL/GenBank/DDBJ databases">
        <authorList>
            <person name="Varghese N."/>
            <person name="Submissions S."/>
        </authorList>
    </citation>
    <scope>NUCLEOTIDE SEQUENCE [LARGE SCALE GENOMIC DNA]</scope>
    <source>
        <strain evidence="3">CGMCC 1.3704</strain>
    </source>
</reference>
<evidence type="ECO:0000313" key="2">
    <source>
        <dbReference type="EMBL" id="SFJ68743.1"/>
    </source>
</evidence>
<dbReference type="InterPro" id="IPR000182">
    <property type="entry name" value="GNAT_dom"/>
</dbReference>
<dbReference type="SUPFAM" id="SSF55729">
    <property type="entry name" value="Acyl-CoA N-acyltransferases (Nat)"/>
    <property type="match status" value="1"/>
</dbReference>
<gene>
    <name evidence="2" type="ORF">SAMN04487936_103332</name>
</gene>
<keyword evidence="2" id="KW-0808">Transferase</keyword>
<name>A0A1I3TE21_HALDA</name>
<protein>
    <submittedName>
        <fullName evidence="2">Protein N-acetyltransferase, RimJ/RimL family</fullName>
    </submittedName>
</protein>
<feature type="domain" description="N-acetyltransferase" evidence="1">
    <location>
        <begin position="19"/>
        <end position="173"/>
    </location>
</feature>